<keyword evidence="4" id="KW-0256">Endoplasmic reticulum</keyword>
<keyword evidence="7 8" id="KW-0472">Membrane</keyword>
<evidence type="ECO:0008006" key="11">
    <source>
        <dbReference type="Google" id="ProtNLM"/>
    </source>
</evidence>
<dbReference type="Proteomes" id="UP001627154">
    <property type="component" value="Unassembled WGS sequence"/>
</dbReference>
<sequence>MSKRKPINANFNNANFQTNGSLNYKNTNLNFRPNPMPENRGGTRPIAEPSSVSLILVTMIVHVCKKSLLYDPKLKAGIYLILVLIGSILADVLPIPKTYFSKSNNIFNRLFIKWAWGWLLTTVGPWIIITAYTIGCGRRSYVLRHIARLVFATLAWIFWIQFFHFVETNYGRCVSKDKSLTTKVKCLQTGNMWSSLDISGHAFIIIYSTLILAEEGYSFLGWEKIKDSLMHEEYNRKNSNETNTNYLKNLPESDFSFLNKAYKDLTPYLRGLFIAMTIQQLIWDVNLVATILYYHTMIEKFLGAVAAILTWYMSYNWLFRIQLLGFSVPGEGSFKYYESKDKTTDYVLKSRRSFTYNRGPLFMGMPIKTGKEELNKVDSRTKDSDKSKRF</sequence>
<dbReference type="GO" id="GO:0006629">
    <property type="term" value="P:lipid metabolic process"/>
    <property type="evidence" value="ECO:0007669"/>
    <property type="project" value="UniProtKB-KW"/>
</dbReference>
<dbReference type="Pfam" id="PF10261">
    <property type="entry name" value="FIT"/>
    <property type="match status" value="1"/>
</dbReference>
<dbReference type="InterPro" id="IPR046401">
    <property type="entry name" value="FITM1/2"/>
</dbReference>
<comment type="subcellular location">
    <subcellularLocation>
        <location evidence="1">Endoplasmic reticulum membrane</location>
        <topology evidence="1">Multi-pass membrane protein</topology>
    </subcellularLocation>
</comment>
<name>A0ABD2W4H2_9HYME</name>
<keyword evidence="2 8" id="KW-0812">Transmembrane</keyword>
<organism evidence="9 10">
    <name type="scientific">Trichogramma kaykai</name>
    <dbReference type="NCBI Taxonomy" id="54128"/>
    <lineage>
        <taxon>Eukaryota</taxon>
        <taxon>Metazoa</taxon>
        <taxon>Ecdysozoa</taxon>
        <taxon>Arthropoda</taxon>
        <taxon>Hexapoda</taxon>
        <taxon>Insecta</taxon>
        <taxon>Pterygota</taxon>
        <taxon>Neoptera</taxon>
        <taxon>Endopterygota</taxon>
        <taxon>Hymenoptera</taxon>
        <taxon>Apocrita</taxon>
        <taxon>Proctotrupomorpha</taxon>
        <taxon>Chalcidoidea</taxon>
        <taxon>Trichogrammatidae</taxon>
        <taxon>Trichogramma</taxon>
    </lineage>
</organism>
<dbReference type="PANTHER" id="PTHR23129:SF0">
    <property type="entry name" value="ACYL-COENZYME A DIPHOSPHATASE FITM2"/>
    <property type="match status" value="1"/>
</dbReference>
<comment type="caution">
    <text evidence="9">The sequence shown here is derived from an EMBL/GenBank/DDBJ whole genome shotgun (WGS) entry which is preliminary data.</text>
</comment>
<evidence type="ECO:0000256" key="3">
    <source>
        <dbReference type="ARBA" id="ARBA00022801"/>
    </source>
</evidence>
<accession>A0ABD2W4H2</accession>
<dbReference type="PANTHER" id="PTHR23129">
    <property type="entry name" value="ACYL-COENZYME A DIPHOSPHATASE FITM2"/>
    <property type="match status" value="1"/>
</dbReference>
<keyword evidence="10" id="KW-1185">Reference proteome</keyword>
<feature type="transmembrane region" description="Helical" evidence="8">
    <location>
        <begin position="301"/>
        <end position="319"/>
    </location>
</feature>
<proteinExistence type="inferred from homology"/>
<dbReference type="AlphaFoldDB" id="A0ABD2W4H2"/>
<evidence type="ECO:0000313" key="10">
    <source>
        <dbReference type="Proteomes" id="UP001627154"/>
    </source>
</evidence>
<evidence type="ECO:0000256" key="8">
    <source>
        <dbReference type="SAM" id="Phobius"/>
    </source>
</evidence>
<feature type="transmembrane region" description="Helical" evidence="8">
    <location>
        <begin position="146"/>
        <end position="166"/>
    </location>
</feature>
<feature type="transmembrane region" description="Helical" evidence="8">
    <location>
        <begin position="272"/>
        <end position="295"/>
    </location>
</feature>
<evidence type="ECO:0000256" key="5">
    <source>
        <dbReference type="ARBA" id="ARBA00022989"/>
    </source>
</evidence>
<dbReference type="EMBL" id="JBJJXI010000137">
    <property type="protein sequence ID" value="KAL3387435.1"/>
    <property type="molecule type" value="Genomic_DNA"/>
</dbReference>
<evidence type="ECO:0000256" key="2">
    <source>
        <dbReference type="ARBA" id="ARBA00022692"/>
    </source>
</evidence>
<keyword evidence="3" id="KW-0378">Hydrolase</keyword>
<keyword evidence="6" id="KW-0443">Lipid metabolism</keyword>
<protein>
    <recommendedName>
        <fullName evidence="11">Gustatory receptor</fullName>
    </recommendedName>
</protein>
<evidence type="ECO:0000256" key="6">
    <source>
        <dbReference type="ARBA" id="ARBA00023098"/>
    </source>
</evidence>
<dbReference type="HAMAP" id="MF_03230">
    <property type="entry name" value="FITM2"/>
    <property type="match status" value="1"/>
</dbReference>
<feature type="transmembrane region" description="Helical" evidence="8">
    <location>
        <begin position="115"/>
        <end position="134"/>
    </location>
</feature>
<dbReference type="GO" id="GO:0016787">
    <property type="term" value="F:hydrolase activity"/>
    <property type="evidence" value="ECO:0007669"/>
    <property type="project" value="UniProtKB-KW"/>
</dbReference>
<evidence type="ECO:0000313" key="9">
    <source>
        <dbReference type="EMBL" id="KAL3387435.1"/>
    </source>
</evidence>
<dbReference type="InterPro" id="IPR019388">
    <property type="entry name" value="FIT"/>
</dbReference>
<evidence type="ECO:0000256" key="7">
    <source>
        <dbReference type="ARBA" id="ARBA00023136"/>
    </source>
</evidence>
<dbReference type="GO" id="GO:0005789">
    <property type="term" value="C:endoplasmic reticulum membrane"/>
    <property type="evidence" value="ECO:0007669"/>
    <property type="project" value="UniProtKB-SubCell"/>
</dbReference>
<evidence type="ECO:0000256" key="1">
    <source>
        <dbReference type="ARBA" id="ARBA00004477"/>
    </source>
</evidence>
<reference evidence="9 10" key="1">
    <citation type="journal article" date="2024" name="bioRxiv">
        <title>A reference genome for Trichogramma kaykai: A tiny desert-dwelling parasitoid wasp with competing sex-ratio distorters.</title>
        <authorList>
            <person name="Culotta J."/>
            <person name="Lindsey A.R."/>
        </authorList>
    </citation>
    <scope>NUCLEOTIDE SEQUENCE [LARGE SCALE GENOMIC DNA]</scope>
    <source>
        <strain evidence="9 10">KSX58</strain>
    </source>
</reference>
<keyword evidence="5 8" id="KW-1133">Transmembrane helix</keyword>
<gene>
    <name evidence="9" type="ORF">TKK_017362</name>
</gene>
<evidence type="ECO:0000256" key="4">
    <source>
        <dbReference type="ARBA" id="ARBA00022824"/>
    </source>
</evidence>
<feature type="transmembrane region" description="Helical" evidence="8">
    <location>
        <begin position="76"/>
        <end position="95"/>
    </location>
</feature>